<dbReference type="EMBL" id="JBBPEH010000006">
    <property type="protein sequence ID" value="KAK7536909.1"/>
    <property type="molecule type" value="Genomic_DNA"/>
</dbReference>
<comment type="caution">
    <text evidence="1">The sequence shown here is derived from an EMBL/GenBank/DDBJ whole genome shotgun (WGS) entry which is preliminary data.</text>
</comment>
<keyword evidence="2" id="KW-1185">Reference proteome</keyword>
<evidence type="ECO:0000313" key="1">
    <source>
        <dbReference type="EMBL" id="KAK7536909.1"/>
    </source>
</evidence>
<accession>A0ABR1LP00</accession>
<organism evidence="1 2">
    <name type="scientific">Phyllosticta citribraziliensis</name>
    <dbReference type="NCBI Taxonomy" id="989973"/>
    <lineage>
        <taxon>Eukaryota</taxon>
        <taxon>Fungi</taxon>
        <taxon>Dikarya</taxon>
        <taxon>Ascomycota</taxon>
        <taxon>Pezizomycotina</taxon>
        <taxon>Dothideomycetes</taxon>
        <taxon>Dothideomycetes incertae sedis</taxon>
        <taxon>Botryosphaeriales</taxon>
        <taxon>Phyllostictaceae</taxon>
        <taxon>Phyllosticta</taxon>
    </lineage>
</organism>
<reference evidence="1 2" key="1">
    <citation type="submission" date="2024-04" db="EMBL/GenBank/DDBJ databases">
        <title>Phyllosticta paracitricarpa is synonymous to the EU quarantine fungus P. citricarpa based on phylogenomic analyses.</title>
        <authorList>
            <consortium name="Lawrence Berkeley National Laboratory"/>
            <person name="Van ingen-buijs V.A."/>
            <person name="Van westerhoven A.C."/>
            <person name="Haridas S."/>
            <person name="Skiadas P."/>
            <person name="Martin F."/>
            <person name="Groenewald J.Z."/>
            <person name="Crous P.W."/>
            <person name="Seidl M.F."/>
        </authorList>
    </citation>
    <scope>NUCLEOTIDE SEQUENCE [LARGE SCALE GENOMIC DNA]</scope>
    <source>
        <strain evidence="1 2">CPC 17464</strain>
    </source>
</reference>
<gene>
    <name evidence="1" type="ORF">J3D65DRAFT_623753</name>
</gene>
<protein>
    <submittedName>
        <fullName evidence="1">Uncharacterized protein</fullName>
    </submittedName>
</protein>
<sequence>MATKHVSILDLDPVLYGRYITPPPLDADGIPKYTDDCLADLLTEAYRLQILKEMPQNKGYAGDVSDRTHIRFFISFYDADLSFYNKRVRDRWHDLHSCRPAGAELSVQIAAFREGTRDFYRAICADESYFLVSEYSDTQRRRCGRSWQVNNDRGARPEVTGSSGDEEEVVKIPRREYDALVEDLNNLQHALDKTQQKLRMFAPV</sequence>
<proteinExistence type="predicted"/>
<dbReference type="RefSeq" id="XP_066655060.1">
    <property type="nucleotide sequence ID" value="XM_066800179.1"/>
</dbReference>
<dbReference type="GeneID" id="92033085"/>
<name>A0ABR1LP00_9PEZI</name>
<evidence type="ECO:0000313" key="2">
    <source>
        <dbReference type="Proteomes" id="UP001360953"/>
    </source>
</evidence>
<dbReference type="Proteomes" id="UP001360953">
    <property type="component" value="Unassembled WGS sequence"/>
</dbReference>